<dbReference type="PROSITE" id="PS00108">
    <property type="entry name" value="PROTEIN_KINASE_ST"/>
    <property type="match status" value="1"/>
</dbReference>
<dbReference type="InterPro" id="IPR051681">
    <property type="entry name" value="Ser/Thr_Kinases-Pseudokinases"/>
</dbReference>
<dbReference type="InterPro" id="IPR000719">
    <property type="entry name" value="Prot_kinase_dom"/>
</dbReference>
<accession>A0A166EJM4</accession>
<dbReference type="Pfam" id="PF07714">
    <property type="entry name" value="PK_Tyr_Ser-Thr"/>
    <property type="match status" value="1"/>
</dbReference>
<evidence type="ECO:0000259" key="2">
    <source>
        <dbReference type="PROSITE" id="PS50011"/>
    </source>
</evidence>
<protein>
    <submittedName>
        <fullName evidence="3">Kinase-like protein</fullName>
    </submittedName>
</protein>
<dbReference type="InterPro" id="IPR008271">
    <property type="entry name" value="Ser/Thr_kinase_AS"/>
</dbReference>
<dbReference type="CDD" id="cd21037">
    <property type="entry name" value="MLKL_NTD"/>
    <property type="match status" value="1"/>
</dbReference>
<dbReference type="GO" id="GO:0004674">
    <property type="term" value="F:protein serine/threonine kinase activity"/>
    <property type="evidence" value="ECO:0007669"/>
    <property type="project" value="TreeGrafter"/>
</dbReference>
<dbReference type="PROSITE" id="PS50011">
    <property type="entry name" value="PROTEIN_KINASE_DOM"/>
    <property type="match status" value="1"/>
</dbReference>
<dbReference type="PANTHER" id="PTHR44329">
    <property type="entry name" value="SERINE/THREONINE-PROTEIN KINASE TNNI3K-RELATED"/>
    <property type="match status" value="1"/>
</dbReference>
<keyword evidence="3" id="KW-0418">Kinase</keyword>
<evidence type="ECO:0000313" key="3">
    <source>
        <dbReference type="EMBL" id="KZT39668.1"/>
    </source>
</evidence>
<dbReference type="SUPFAM" id="SSF56112">
    <property type="entry name" value="Protein kinase-like (PK-like)"/>
    <property type="match status" value="1"/>
</dbReference>
<gene>
    <name evidence="3" type="ORF">SISSUDRAFT_625604</name>
</gene>
<dbReference type="Gene3D" id="1.10.510.10">
    <property type="entry name" value="Transferase(Phosphotransferase) domain 1"/>
    <property type="match status" value="1"/>
</dbReference>
<feature type="coiled-coil region" evidence="1">
    <location>
        <begin position="164"/>
        <end position="191"/>
    </location>
</feature>
<dbReference type="InterPro" id="IPR036537">
    <property type="entry name" value="Adaptor_Cbl_N_dom_sf"/>
</dbReference>
<dbReference type="InterPro" id="IPR059179">
    <property type="entry name" value="MLKL-like_MCAfunc"/>
</dbReference>
<dbReference type="GO" id="GO:0005524">
    <property type="term" value="F:ATP binding"/>
    <property type="evidence" value="ECO:0007669"/>
    <property type="project" value="InterPro"/>
</dbReference>
<sequence length="513" mass="57465">MAITSLAVLSFKTAAEIAADIAQFAPVPALAPACGILLGILRCCERVGTNKDEILQLRDRCLNLVRIIWASSEGLGPSKLTIAMDQCCAVLTDVQVKLERWSKLGSVQAFLRQKQISDDISEANTKLTVCLDELKLTALFGFHSWQADFDICKARDHGEITARLVDIAEKMDELKEAAQLENEEIRKFMAVMNQALDQLGAGDARHTTLATGIYRLQQESGVLPPTTALKSNVHVRRIGRYPVGGGPKCDIWEGQWLENEKVALKALRNSRFPPKERKRFQREVNIWRLVWEADKGKYILPFYGTVTDDGPYPLLVSPWQANGTAIEWVKKNTDDIDYIKLVLGIACGIRVLHDWDTPIVHGDLKGENILISDAGEPLLSDFGLSKILEDCTGTPFTQTKGISDSFRWFAPEIFHSGKLTTSSDIFSFSMTALELFTGMPPFSHIKQPPQVLIRMERGERPEKPTDSLVKARGLDDTLWEFLEKCWAQDPNARPSIQEVIQELTPPRYPLDTF</sequence>
<organism evidence="3 4">
    <name type="scientific">Sistotremastrum suecicum HHB10207 ss-3</name>
    <dbReference type="NCBI Taxonomy" id="1314776"/>
    <lineage>
        <taxon>Eukaryota</taxon>
        <taxon>Fungi</taxon>
        <taxon>Dikarya</taxon>
        <taxon>Basidiomycota</taxon>
        <taxon>Agaricomycotina</taxon>
        <taxon>Agaricomycetes</taxon>
        <taxon>Sistotremastrales</taxon>
        <taxon>Sistotremastraceae</taxon>
        <taxon>Sistotremastrum</taxon>
    </lineage>
</organism>
<dbReference type="EMBL" id="KV428043">
    <property type="protein sequence ID" value="KZT39668.1"/>
    <property type="molecule type" value="Genomic_DNA"/>
</dbReference>
<dbReference type="InterPro" id="IPR001245">
    <property type="entry name" value="Ser-Thr/Tyr_kinase_cat_dom"/>
</dbReference>
<keyword evidence="3" id="KW-0808">Transferase</keyword>
<dbReference type="GO" id="GO:0007166">
    <property type="term" value="P:cell surface receptor signaling pathway"/>
    <property type="evidence" value="ECO:0007669"/>
    <property type="project" value="InterPro"/>
</dbReference>
<dbReference type="OrthoDB" id="4062651at2759"/>
<dbReference type="AlphaFoldDB" id="A0A166EJM4"/>
<dbReference type="Gene3D" id="1.20.930.20">
    <property type="entry name" value="Adaptor protein Cbl, N-terminal domain"/>
    <property type="match status" value="1"/>
</dbReference>
<dbReference type="InterPro" id="IPR011009">
    <property type="entry name" value="Kinase-like_dom_sf"/>
</dbReference>
<dbReference type="Proteomes" id="UP000076798">
    <property type="component" value="Unassembled WGS sequence"/>
</dbReference>
<dbReference type="PANTHER" id="PTHR44329:SF140">
    <property type="entry name" value="INACTIVE PROTEIN TYROSINE KINASE PTKL"/>
    <property type="match status" value="1"/>
</dbReference>
<dbReference type="STRING" id="1314776.A0A166EJM4"/>
<keyword evidence="1" id="KW-0175">Coiled coil</keyword>
<evidence type="ECO:0000256" key="1">
    <source>
        <dbReference type="SAM" id="Coils"/>
    </source>
</evidence>
<dbReference type="SMART" id="SM00220">
    <property type="entry name" value="S_TKc"/>
    <property type="match status" value="1"/>
</dbReference>
<reference evidence="3 4" key="1">
    <citation type="journal article" date="2016" name="Mol. Biol. Evol.">
        <title>Comparative Genomics of Early-Diverging Mushroom-Forming Fungi Provides Insights into the Origins of Lignocellulose Decay Capabilities.</title>
        <authorList>
            <person name="Nagy L.G."/>
            <person name="Riley R."/>
            <person name="Tritt A."/>
            <person name="Adam C."/>
            <person name="Daum C."/>
            <person name="Floudas D."/>
            <person name="Sun H."/>
            <person name="Yadav J.S."/>
            <person name="Pangilinan J."/>
            <person name="Larsson K.H."/>
            <person name="Matsuura K."/>
            <person name="Barry K."/>
            <person name="Labutti K."/>
            <person name="Kuo R."/>
            <person name="Ohm R.A."/>
            <person name="Bhattacharya S.S."/>
            <person name="Shirouzu T."/>
            <person name="Yoshinaga Y."/>
            <person name="Martin F.M."/>
            <person name="Grigoriev I.V."/>
            <person name="Hibbett D.S."/>
        </authorList>
    </citation>
    <scope>NUCLEOTIDE SEQUENCE [LARGE SCALE GENOMIC DNA]</scope>
    <source>
        <strain evidence="3 4">HHB10207 ss-3</strain>
    </source>
</reference>
<proteinExistence type="predicted"/>
<name>A0A166EJM4_9AGAM</name>
<evidence type="ECO:0000313" key="4">
    <source>
        <dbReference type="Proteomes" id="UP000076798"/>
    </source>
</evidence>
<keyword evidence="4" id="KW-1185">Reference proteome</keyword>
<feature type="domain" description="Protein kinase" evidence="2">
    <location>
        <begin position="193"/>
        <end position="508"/>
    </location>
</feature>